<accession>A0A0S7XQQ7</accession>
<sequence length="305" mass="34432">MNAATRYALDDYFCEIPPPVFQLTATAQFSPIDINIAYLAQAGWNQTVDRLRFHIQSQSLPPADHPLAVSIGSAVPHIIVRRLDEEEDRFVSMQIAIDGVVSVMSNDREFAIDTFNHLLLDCPPGFHAADEFEINEQWTTDAQIVAYFLGMLTGARGWDPSHNIPANIRQSLEEAHSSLKIANYRSSVVMSRRTLEAVLKFGFQRLLGREPVNQRGQSLMLNDMINQFRNDAVKPIPDHLLHIADSVRLVGNVPGAHAAEIPNYQFTRSDAEYALYAVSHFLHEYFNKIDTAVTEYYTLTVDQNE</sequence>
<evidence type="ECO:0000259" key="1">
    <source>
        <dbReference type="Pfam" id="PF13643"/>
    </source>
</evidence>
<name>A0A0S7XQQ7_UNCSA</name>
<gene>
    <name evidence="2" type="ORF">AMJ44_12085</name>
</gene>
<dbReference type="AlphaFoldDB" id="A0A0S7XQQ7"/>
<dbReference type="Pfam" id="PF13643">
    <property type="entry name" value="DUF4145"/>
    <property type="match status" value="1"/>
</dbReference>
<protein>
    <recommendedName>
        <fullName evidence="1">DUF4145 domain-containing protein</fullName>
    </recommendedName>
</protein>
<comment type="caution">
    <text evidence="2">The sequence shown here is derived from an EMBL/GenBank/DDBJ whole genome shotgun (WGS) entry which is preliminary data.</text>
</comment>
<proteinExistence type="predicted"/>
<evidence type="ECO:0000313" key="3">
    <source>
        <dbReference type="Proteomes" id="UP000051861"/>
    </source>
</evidence>
<dbReference type="EMBL" id="LIZX01000161">
    <property type="protein sequence ID" value="KPJ64816.1"/>
    <property type="molecule type" value="Genomic_DNA"/>
</dbReference>
<dbReference type="Proteomes" id="UP000051861">
    <property type="component" value="Unassembled WGS sequence"/>
</dbReference>
<organism evidence="2 3">
    <name type="scientific">candidate division WOR-1 bacterium DG_54_3</name>
    <dbReference type="NCBI Taxonomy" id="1703775"/>
    <lineage>
        <taxon>Bacteria</taxon>
        <taxon>Bacillati</taxon>
        <taxon>Saganbacteria</taxon>
    </lineage>
</organism>
<dbReference type="InterPro" id="IPR025285">
    <property type="entry name" value="DUF4145"/>
</dbReference>
<reference evidence="2 3" key="1">
    <citation type="journal article" date="2015" name="Microbiome">
        <title>Genomic resolution of linkages in carbon, nitrogen, and sulfur cycling among widespread estuary sediment bacteria.</title>
        <authorList>
            <person name="Baker B.J."/>
            <person name="Lazar C.S."/>
            <person name="Teske A.P."/>
            <person name="Dick G.J."/>
        </authorList>
    </citation>
    <scope>NUCLEOTIDE SEQUENCE [LARGE SCALE GENOMIC DNA]</scope>
    <source>
        <strain evidence="2">DG_54_3</strain>
    </source>
</reference>
<evidence type="ECO:0000313" key="2">
    <source>
        <dbReference type="EMBL" id="KPJ64816.1"/>
    </source>
</evidence>
<feature type="domain" description="DUF4145" evidence="1">
    <location>
        <begin position="174"/>
        <end position="275"/>
    </location>
</feature>